<sequence length="1133" mass="123359">MTHVTKPRLSWEVTLSLSNVYGSTLYQFFDSSSSDSVVSLLDHIEIENIEVTYKYNGPQTASFTSKGLIKLGDLPLSLSFNHDSKGWEFKGELKFGESKPPSTTIGKVAAHIFGPDVEFPDFVANIELKLPESKNSAGVEMFSLKKEEENPDSGESTGPDAAAAAAPNPKTGSKSDVFFTAWVEVDGFRFQAFQFQGAPTDEKNPKTKPAVQRAFRLSVKEIPQVKVDMIGDLPQPFDEMVFFYVQPQKAPGAPAGLTHGAVKKMNEKLSQLGDGQELRYKALKKEEAYQPNDVVIRSGMHFMLIRKDPQQGSIVAFDYVFGQAKSKSKKAKALTTGDLPPTAMVDEGEGEDTQPEPPAKAPYEKKVGPITIRNLGLKYSLNKPPSLSLLLDASVLLGPIGVGLLGFSITLEFGAGKDLFKNIPTPTFAIEGLAASFDRSPLILAGMFKHVDKTYQGAATLSFKPYLFQAAGFYGDVKDKTGTEFKSTFVYFILDGPLATLEFAEIRGVTGGFGYNTFLRFPTVTNVPDFPLISTSGPNDPQSALNTLMGGDAWFFPKNNSFWLAAGMTVLAFEILDIKAVIAVEWDPKVKIGLFGVATADMPAGTDTKFAHVQLGLVAVLDLDAGTFKIEGQLTPASYVLDPSCHLTGGFAFYTWFGGGPSSGDFVFTIGGYHRSYKPPAQYPNPPRLAISWSYDSSISIRGEAYFAITPKVCMGGGRLDASLTLGALYAFFDAYADFLINYKPFHFSADGGLSVGVRFTLDLWICTVHINIEISATLYIEGPPIAGRVHVNFWVFGFDINFGNKITPDTKARTLRQFIQQVLQADLAKGKTADATDPPPVIFSCNQGLIASDDNNAKSEPNATAWNVRGAVFQFTVGCKFAVKEAAVVTDQPDAHGDPIPAYKPTPNPKDIFSKPMHLDESQPLSSVLTVKIKPKQTTLALTASDHDYGVPVWNSAKLNYKSVPMALWGPYKSDEDPNAASNPNQIEGLLKGDNPAVSQATGITISSPLPVLSNEDKIPPFDYKTFFIQDAGGPYHFPDINQQQDAWEPENEDTSQGAWETVRKQWDGPPGFGGDAADAFVKLWANQEYFKWDLTKDQTITGQKPGNILLKDEETFGSSFLEVPRLGTAAA</sequence>
<dbReference type="GeneID" id="63755344"/>
<feature type="domain" description="DUF6603" evidence="2">
    <location>
        <begin position="364"/>
        <end position="876"/>
    </location>
</feature>
<evidence type="ECO:0000313" key="4">
    <source>
        <dbReference type="Proteomes" id="UP000184383"/>
    </source>
</evidence>
<dbReference type="OrthoDB" id="5352492at2759"/>
<keyword evidence="4" id="KW-1185">Reference proteome</keyword>
<organism evidence="3 4">
    <name type="scientific">Aspergillus wentii DTO 134E9</name>
    <dbReference type="NCBI Taxonomy" id="1073089"/>
    <lineage>
        <taxon>Eukaryota</taxon>
        <taxon>Fungi</taxon>
        <taxon>Dikarya</taxon>
        <taxon>Ascomycota</taxon>
        <taxon>Pezizomycotina</taxon>
        <taxon>Eurotiomycetes</taxon>
        <taxon>Eurotiomycetidae</taxon>
        <taxon>Eurotiales</taxon>
        <taxon>Aspergillaceae</taxon>
        <taxon>Aspergillus</taxon>
        <taxon>Aspergillus subgen. Cremei</taxon>
    </lineage>
</organism>
<feature type="region of interest" description="Disordered" evidence="1">
    <location>
        <begin position="146"/>
        <end position="172"/>
    </location>
</feature>
<dbReference type="VEuPathDB" id="FungiDB:ASPWEDRAFT_746235"/>
<proteinExistence type="predicted"/>
<gene>
    <name evidence="3" type="ORF">ASPWEDRAFT_746235</name>
</gene>
<dbReference type="AlphaFoldDB" id="A0A1L9RCC2"/>
<dbReference type="RefSeq" id="XP_040686194.1">
    <property type="nucleotide sequence ID" value="XM_040839496.1"/>
</dbReference>
<dbReference type="InterPro" id="IPR046538">
    <property type="entry name" value="DUF6603"/>
</dbReference>
<name>A0A1L9RCC2_ASPWE</name>
<dbReference type="STRING" id="1073089.A0A1L9RCC2"/>
<reference evidence="4" key="1">
    <citation type="journal article" date="2017" name="Genome Biol.">
        <title>Comparative genomics reveals high biological diversity and specific adaptations in the industrially and medically important fungal genus Aspergillus.</title>
        <authorList>
            <person name="de Vries R.P."/>
            <person name="Riley R."/>
            <person name="Wiebenga A."/>
            <person name="Aguilar-Osorio G."/>
            <person name="Amillis S."/>
            <person name="Uchima C.A."/>
            <person name="Anderluh G."/>
            <person name="Asadollahi M."/>
            <person name="Askin M."/>
            <person name="Barry K."/>
            <person name="Battaglia E."/>
            <person name="Bayram O."/>
            <person name="Benocci T."/>
            <person name="Braus-Stromeyer S.A."/>
            <person name="Caldana C."/>
            <person name="Canovas D."/>
            <person name="Cerqueira G.C."/>
            <person name="Chen F."/>
            <person name="Chen W."/>
            <person name="Choi C."/>
            <person name="Clum A."/>
            <person name="Dos Santos R.A."/>
            <person name="Damasio A.R."/>
            <person name="Diallinas G."/>
            <person name="Emri T."/>
            <person name="Fekete E."/>
            <person name="Flipphi M."/>
            <person name="Freyberg S."/>
            <person name="Gallo A."/>
            <person name="Gournas C."/>
            <person name="Habgood R."/>
            <person name="Hainaut M."/>
            <person name="Harispe M.L."/>
            <person name="Henrissat B."/>
            <person name="Hilden K.S."/>
            <person name="Hope R."/>
            <person name="Hossain A."/>
            <person name="Karabika E."/>
            <person name="Karaffa L."/>
            <person name="Karanyi Z."/>
            <person name="Krasevec N."/>
            <person name="Kuo A."/>
            <person name="Kusch H."/>
            <person name="LaButti K."/>
            <person name="Lagendijk E.L."/>
            <person name="Lapidus A."/>
            <person name="Levasseur A."/>
            <person name="Lindquist E."/>
            <person name="Lipzen A."/>
            <person name="Logrieco A.F."/>
            <person name="MacCabe A."/>
            <person name="Maekelae M.R."/>
            <person name="Malavazi I."/>
            <person name="Melin P."/>
            <person name="Meyer V."/>
            <person name="Mielnichuk N."/>
            <person name="Miskei M."/>
            <person name="Molnar A.P."/>
            <person name="Mule G."/>
            <person name="Ngan C.Y."/>
            <person name="Orejas M."/>
            <person name="Orosz E."/>
            <person name="Ouedraogo J.P."/>
            <person name="Overkamp K.M."/>
            <person name="Park H.-S."/>
            <person name="Perrone G."/>
            <person name="Piumi F."/>
            <person name="Punt P.J."/>
            <person name="Ram A.F."/>
            <person name="Ramon A."/>
            <person name="Rauscher S."/>
            <person name="Record E."/>
            <person name="Riano-Pachon D.M."/>
            <person name="Robert V."/>
            <person name="Roehrig J."/>
            <person name="Ruller R."/>
            <person name="Salamov A."/>
            <person name="Salih N.S."/>
            <person name="Samson R.A."/>
            <person name="Sandor E."/>
            <person name="Sanguinetti M."/>
            <person name="Schuetze T."/>
            <person name="Sepcic K."/>
            <person name="Shelest E."/>
            <person name="Sherlock G."/>
            <person name="Sophianopoulou V."/>
            <person name="Squina F.M."/>
            <person name="Sun H."/>
            <person name="Susca A."/>
            <person name="Todd R.B."/>
            <person name="Tsang A."/>
            <person name="Unkles S.E."/>
            <person name="van de Wiele N."/>
            <person name="van Rossen-Uffink D."/>
            <person name="Oliveira J.V."/>
            <person name="Vesth T.C."/>
            <person name="Visser J."/>
            <person name="Yu J.-H."/>
            <person name="Zhou M."/>
            <person name="Andersen M.R."/>
            <person name="Archer D.B."/>
            <person name="Baker S.E."/>
            <person name="Benoit I."/>
            <person name="Brakhage A.A."/>
            <person name="Braus G.H."/>
            <person name="Fischer R."/>
            <person name="Frisvad J.C."/>
            <person name="Goldman G.H."/>
            <person name="Houbraken J."/>
            <person name="Oakley B."/>
            <person name="Pocsi I."/>
            <person name="Scazzocchio C."/>
            <person name="Seiboth B."/>
            <person name="vanKuyk P.A."/>
            <person name="Wortman J."/>
            <person name="Dyer P.S."/>
            <person name="Grigoriev I.V."/>
        </authorList>
    </citation>
    <scope>NUCLEOTIDE SEQUENCE [LARGE SCALE GENOMIC DNA]</scope>
    <source>
        <strain evidence="4">DTO 134E9</strain>
    </source>
</reference>
<dbReference type="Pfam" id="PF20248">
    <property type="entry name" value="DUF6603"/>
    <property type="match status" value="1"/>
</dbReference>
<accession>A0A1L9RCC2</accession>
<protein>
    <recommendedName>
        <fullName evidence="2">DUF6603 domain-containing protein</fullName>
    </recommendedName>
</protein>
<evidence type="ECO:0000259" key="2">
    <source>
        <dbReference type="Pfam" id="PF20248"/>
    </source>
</evidence>
<dbReference type="Proteomes" id="UP000184383">
    <property type="component" value="Unassembled WGS sequence"/>
</dbReference>
<feature type="region of interest" description="Disordered" evidence="1">
    <location>
        <begin position="331"/>
        <end position="363"/>
    </location>
</feature>
<dbReference type="EMBL" id="KV878215">
    <property type="protein sequence ID" value="OJJ32517.1"/>
    <property type="molecule type" value="Genomic_DNA"/>
</dbReference>
<evidence type="ECO:0000256" key="1">
    <source>
        <dbReference type="SAM" id="MobiDB-lite"/>
    </source>
</evidence>
<evidence type="ECO:0000313" key="3">
    <source>
        <dbReference type="EMBL" id="OJJ32517.1"/>
    </source>
</evidence>